<keyword evidence="2" id="KW-1185">Reference proteome</keyword>
<organism evidence="1 2">
    <name type="scientific">Choristoneura fumiferana</name>
    <name type="common">Spruce budworm moth</name>
    <name type="synonym">Archips fumiferana</name>
    <dbReference type="NCBI Taxonomy" id="7141"/>
    <lineage>
        <taxon>Eukaryota</taxon>
        <taxon>Metazoa</taxon>
        <taxon>Ecdysozoa</taxon>
        <taxon>Arthropoda</taxon>
        <taxon>Hexapoda</taxon>
        <taxon>Insecta</taxon>
        <taxon>Pterygota</taxon>
        <taxon>Neoptera</taxon>
        <taxon>Endopterygota</taxon>
        <taxon>Lepidoptera</taxon>
        <taxon>Glossata</taxon>
        <taxon>Ditrysia</taxon>
        <taxon>Tortricoidea</taxon>
        <taxon>Tortricidae</taxon>
        <taxon>Tortricinae</taxon>
        <taxon>Choristoneura</taxon>
    </lineage>
</organism>
<name>A0ACC0JFZ8_CHOFU</name>
<accession>A0ACC0JFZ8</accession>
<reference evidence="1 2" key="1">
    <citation type="journal article" date="2022" name="Genome Biol. Evol.">
        <title>The Spruce Budworm Genome: Reconstructing the Evolutionary History of Antifreeze Proteins.</title>
        <authorList>
            <person name="Beliveau C."/>
            <person name="Gagne P."/>
            <person name="Picq S."/>
            <person name="Vernygora O."/>
            <person name="Keeling C.I."/>
            <person name="Pinkney K."/>
            <person name="Doucet D."/>
            <person name="Wen F."/>
            <person name="Johnston J.S."/>
            <person name="Maaroufi H."/>
            <person name="Boyle B."/>
            <person name="Laroche J."/>
            <person name="Dewar K."/>
            <person name="Juretic N."/>
            <person name="Blackburn G."/>
            <person name="Nisole A."/>
            <person name="Brunet B."/>
            <person name="Brandao M."/>
            <person name="Lumley L."/>
            <person name="Duan J."/>
            <person name="Quan G."/>
            <person name="Lucarotti C.J."/>
            <person name="Roe A.D."/>
            <person name="Sperling F.A.H."/>
            <person name="Levesque R.C."/>
            <person name="Cusson M."/>
        </authorList>
    </citation>
    <scope>NUCLEOTIDE SEQUENCE [LARGE SCALE GENOMIC DNA]</scope>
    <source>
        <strain evidence="1">Glfc:IPQL:Cfum</strain>
    </source>
</reference>
<proteinExistence type="predicted"/>
<evidence type="ECO:0000313" key="2">
    <source>
        <dbReference type="Proteomes" id="UP001064048"/>
    </source>
</evidence>
<protein>
    <submittedName>
        <fullName evidence="1">Uncharacterized protein</fullName>
    </submittedName>
</protein>
<dbReference type="EMBL" id="CM046125">
    <property type="protein sequence ID" value="KAI8423000.1"/>
    <property type="molecule type" value="Genomic_DNA"/>
</dbReference>
<dbReference type="Proteomes" id="UP001064048">
    <property type="component" value="Chromosome 25"/>
</dbReference>
<sequence length="570" mass="61873">MDKPTIHMLSVQEKSGATRRTTQYIAAVAAAIGAVIAGTILAWTSPALPQLQPASPNATNIPAFVTIAGTNYTVVKELLPFIHFKGENGTNKTILVNSLLQPADFVLDTTQRVLQMRCQPRGLRWDTSSASNFTGCLTLHAETQQCKHCCFTAGLASKMVVAIRADLVQGSLVSSILAIGAAISALPVGVLAERVGRRPTILSLALPFLINWLLTIFANGAAMLIAARFFAGLATGGICVAAPMYIGEIAETSIRGSLGAFFQLFLTVGILFTFVIGGWTHWRVLSIISAVLPPLLVAVFWWMPETPQYLLGKNRRHDAERALRWLRGPDADLSAELEDMQKDVDTASRQRAGMLSMVTNRAPLMALVCSLGLMFFQQFSGINAVIFYTNNIFSAAGSNIDPVIATIIVGVVQTIATYISSLLVEKAGRRILLLQSCVIMGLCLIVLGVFFKMQESGSNVSALGWVPLVCLVLFIISFSLGFGPIPWMMMAELFAVEYRGSASGFAVIFNWCLVFIVTLCFPIMKEVIGIYSCFWFFAAFMVACIFFVFFLIPETKGKTVSQIQTILGGK</sequence>
<gene>
    <name evidence="1" type="ORF">MSG28_014088</name>
</gene>
<evidence type="ECO:0000313" key="1">
    <source>
        <dbReference type="EMBL" id="KAI8423000.1"/>
    </source>
</evidence>
<comment type="caution">
    <text evidence="1">The sequence shown here is derived from an EMBL/GenBank/DDBJ whole genome shotgun (WGS) entry which is preliminary data.</text>
</comment>